<dbReference type="EMBL" id="CP136336">
    <property type="protein sequence ID" value="WOB09146.1"/>
    <property type="molecule type" value="Genomic_DNA"/>
</dbReference>
<sequence length="127" mass="14359">MKRTWTIIGVADVPHSFRWYLELLGLPMAEPAHDYFGQVLDADGTVLLCLHRWGDHEHPTLSTPERAEPGNGLLLFFRVDDFHEALARARNLVDRLAEEPQTNPATGTLEFALRDPDGYYVMVSALD</sequence>
<keyword evidence="3" id="KW-1185">Reference proteome</keyword>
<dbReference type="InterPro" id="IPR004360">
    <property type="entry name" value="Glyas_Fos-R_dOase_dom"/>
</dbReference>
<reference evidence="2 3" key="1">
    <citation type="submission" date="2023-10" db="EMBL/GenBank/DDBJ databases">
        <title>Bacteria for the degradation of biodegradable plastic PBAT(Polybutylene adipate terephthalate).</title>
        <authorList>
            <person name="Weon H.-Y."/>
            <person name="Yeon J."/>
        </authorList>
    </citation>
    <scope>NUCLEOTIDE SEQUENCE [LARGE SCALE GENOMIC DNA]</scope>
    <source>
        <strain evidence="2 3">SBD 7-3</strain>
    </source>
</reference>
<name>A0ABZ0D111_9BURK</name>
<dbReference type="Proteomes" id="UP001303946">
    <property type="component" value="Chromosome"/>
</dbReference>
<evidence type="ECO:0000313" key="2">
    <source>
        <dbReference type="EMBL" id="WOB09146.1"/>
    </source>
</evidence>
<evidence type="ECO:0000259" key="1">
    <source>
        <dbReference type="PROSITE" id="PS51819"/>
    </source>
</evidence>
<protein>
    <submittedName>
        <fullName evidence="2">VOC family protein</fullName>
    </submittedName>
</protein>
<dbReference type="InterPro" id="IPR037523">
    <property type="entry name" value="VOC_core"/>
</dbReference>
<organism evidence="2 3">
    <name type="scientific">Piscinibacter gummiphilus</name>
    <dbReference type="NCBI Taxonomy" id="946333"/>
    <lineage>
        <taxon>Bacteria</taxon>
        <taxon>Pseudomonadati</taxon>
        <taxon>Pseudomonadota</taxon>
        <taxon>Betaproteobacteria</taxon>
        <taxon>Burkholderiales</taxon>
        <taxon>Sphaerotilaceae</taxon>
        <taxon>Piscinibacter</taxon>
    </lineage>
</organism>
<dbReference type="SUPFAM" id="SSF54593">
    <property type="entry name" value="Glyoxalase/Bleomycin resistance protein/Dihydroxybiphenyl dioxygenase"/>
    <property type="match status" value="1"/>
</dbReference>
<dbReference type="Gene3D" id="3.10.180.10">
    <property type="entry name" value="2,3-Dihydroxybiphenyl 1,2-Dioxygenase, domain 1"/>
    <property type="match status" value="1"/>
</dbReference>
<dbReference type="Pfam" id="PF00903">
    <property type="entry name" value="Glyoxalase"/>
    <property type="match status" value="1"/>
</dbReference>
<dbReference type="RefSeq" id="WP_316702103.1">
    <property type="nucleotide sequence ID" value="NZ_CP136336.1"/>
</dbReference>
<evidence type="ECO:0000313" key="3">
    <source>
        <dbReference type="Proteomes" id="UP001303946"/>
    </source>
</evidence>
<dbReference type="PROSITE" id="PS51819">
    <property type="entry name" value="VOC"/>
    <property type="match status" value="1"/>
</dbReference>
<feature type="domain" description="VOC" evidence="1">
    <location>
        <begin position="2"/>
        <end position="126"/>
    </location>
</feature>
<gene>
    <name evidence="2" type="ORF">RXV79_03590</name>
</gene>
<dbReference type="InterPro" id="IPR029068">
    <property type="entry name" value="Glyas_Bleomycin-R_OHBP_Dase"/>
</dbReference>
<accession>A0ABZ0D111</accession>
<proteinExistence type="predicted"/>